<dbReference type="InterPro" id="IPR012134">
    <property type="entry name" value="Glu-5-SA_DH"/>
</dbReference>
<keyword evidence="3" id="KW-0963">Cytoplasm</keyword>
<dbReference type="InterPro" id="IPR015590">
    <property type="entry name" value="Aldehyde_DH_dom"/>
</dbReference>
<protein>
    <recommendedName>
        <fullName evidence="2">glutamate-5-semialdehyde dehydrogenase</fullName>
        <ecNumber evidence="2">1.2.1.41</ecNumber>
    </recommendedName>
</protein>
<dbReference type="UniPathway" id="UPA00098">
    <property type="reaction ID" value="UER00360"/>
</dbReference>
<evidence type="ECO:0000256" key="4">
    <source>
        <dbReference type="ARBA" id="ARBA00022605"/>
    </source>
</evidence>
<dbReference type="PANTHER" id="PTHR11063">
    <property type="entry name" value="GLUTAMATE SEMIALDEHYDE DEHYDROGENASE"/>
    <property type="match status" value="1"/>
</dbReference>
<dbReference type="GO" id="GO:0055129">
    <property type="term" value="P:L-proline biosynthetic process"/>
    <property type="evidence" value="ECO:0007669"/>
    <property type="project" value="UniProtKB-UniPathway"/>
</dbReference>
<dbReference type="InterPro" id="IPR016163">
    <property type="entry name" value="Ald_DH_C"/>
</dbReference>
<sequence>MSASAETPVDTAVLQRYAEEARSGSAALSDLSHTDRQVMLRAVARSLLDHEAHILAANKLDMEAAKVNNVAAPLLKRLELTKSKLDTLVEGIRTLAEMPDPIGQILSARELDDDMLLVKQTAPIGVLLVVFESRPDSLPQIASLALCSGNGLLLKGGREAEHSNAALHDVIVSAVEASTQGRVPRGVVGLVTNRADVYGLLHLDGYIDLVVPRGSNAMVQNIQRSTRIPVLGHADGICHVYVHKDADFTKALAVAIDAKLNYPAACNAAETLLLHADLLTLPAHDTTAAQFLVRGMEEAGVRFYGGPRAVAAGLAKEPVGSFHTEYGDAHMAVEVVDSLDAAIAHVNCYGSHHTDAILATDAAAAAEFERRVESACVFHNCSTRFADGFRFGLGAEVGISTARIHARGPVGVEGLLTQKWVLRPKVVAGTVKDRYATVSEFQSGDHHFTHKDVTRALQDDAAAGGQR</sequence>
<evidence type="ECO:0000256" key="7">
    <source>
        <dbReference type="ARBA" id="ARBA00023002"/>
    </source>
</evidence>
<feature type="domain" description="Aldehyde dehydrogenase" evidence="9">
    <location>
        <begin position="14"/>
        <end position="277"/>
    </location>
</feature>
<name>A0A0N0DZ63_LEPPY</name>
<dbReference type="RefSeq" id="XP_015663387.1">
    <property type="nucleotide sequence ID" value="XM_015797867.1"/>
</dbReference>
<reference evidence="10 11" key="1">
    <citation type="submission" date="2015-07" db="EMBL/GenBank/DDBJ databases">
        <title>High-quality genome of monoxenous trypanosomatid Leptomonas pyrrhocoris.</title>
        <authorList>
            <person name="Flegontov P."/>
            <person name="Butenko A."/>
            <person name="Firsov S."/>
            <person name="Vlcek C."/>
            <person name="Logacheva M.D."/>
            <person name="Field M."/>
            <person name="Filatov D."/>
            <person name="Flegontova O."/>
            <person name="Gerasimov E."/>
            <person name="Jackson A.P."/>
            <person name="Kelly S."/>
            <person name="Opperdoes F."/>
            <person name="O'Reilly A."/>
            <person name="Votypka J."/>
            <person name="Yurchenko V."/>
            <person name="Lukes J."/>
        </authorList>
    </citation>
    <scope>NUCLEOTIDE SEQUENCE [LARGE SCALE GENOMIC DNA]</scope>
    <source>
        <strain evidence="10">H10</strain>
    </source>
</reference>
<dbReference type="PIRSF" id="PIRSF000151">
    <property type="entry name" value="GPR"/>
    <property type="match status" value="1"/>
</dbReference>
<dbReference type="CDD" id="cd07079">
    <property type="entry name" value="ALDH_F18-19_ProA-GPR"/>
    <property type="match status" value="1"/>
</dbReference>
<dbReference type="OMA" id="KTQRYGT"/>
<evidence type="ECO:0000256" key="3">
    <source>
        <dbReference type="ARBA" id="ARBA00022490"/>
    </source>
</evidence>
<keyword evidence="6" id="KW-0521">NADP</keyword>
<gene>
    <name evidence="10" type="ORF">ABB37_01390</name>
</gene>
<dbReference type="InterPro" id="IPR016162">
    <property type="entry name" value="Ald_DH_N"/>
</dbReference>
<evidence type="ECO:0000256" key="6">
    <source>
        <dbReference type="ARBA" id="ARBA00022857"/>
    </source>
</evidence>
<comment type="pathway">
    <text evidence="1">Amino-acid biosynthesis; L-proline biosynthesis; L-glutamate 5-semialdehyde from L-glutamate: step 2/2.</text>
</comment>
<dbReference type="Gene3D" id="3.40.309.10">
    <property type="entry name" value="Aldehyde Dehydrogenase, Chain A, domain 2"/>
    <property type="match status" value="1"/>
</dbReference>
<dbReference type="EMBL" id="LGTL01000002">
    <property type="protein sequence ID" value="KPA84948.1"/>
    <property type="molecule type" value="Genomic_DNA"/>
</dbReference>
<proteinExistence type="inferred from homology"/>
<keyword evidence="11" id="KW-1185">Reference proteome</keyword>
<accession>A0A0N0DZ63</accession>
<keyword evidence="4" id="KW-0028">Amino-acid biosynthesis</keyword>
<organism evidence="10 11">
    <name type="scientific">Leptomonas pyrrhocoris</name>
    <name type="common">Firebug parasite</name>
    <dbReference type="NCBI Taxonomy" id="157538"/>
    <lineage>
        <taxon>Eukaryota</taxon>
        <taxon>Discoba</taxon>
        <taxon>Euglenozoa</taxon>
        <taxon>Kinetoplastea</taxon>
        <taxon>Metakinetoplastina</taxon>
        <taxon>Trypanosomatida</taxon>
        <taxon>Trypanosomatidae</taxon>
        <taxon>Leishmaniinae</taxon>
        <taxon>Leptomonas</taxon>
    </lineage>
</organism>
<dbReference type="OrthoDB" id="1934954at2759"/>
<dbReference type="GeneID" id="26901685"/>
<dbReference type="Proteomes" id="UP000037923">
    <property type="component" value="Unassembled WGS sequence"/>
</dbReference>
<dbReference type="GO" id="GO:0050661">
    <property type="term" value="F:NADP binding"/>
    <property type="evidence" value="ECO:0007669"/>
    <property type="project" value="InterPro"/>
</dbReference>
<dbReference type="FunFam" id="3.40.309.10:FF:000028">
    <property type="entry name" value="Gamma-glutamyl phosphate reductase"/>
    <property type="match status" value="1"/>
</dbReference>
<dbReference type="NCBIfam" id="TIGR00407">
    <property type="entry name" value="proA"/>
    <property type="match status" value="1"/>
</dbReference>
<evidence type="ECO:0000313" key="11">
    <source>
        <dbReference type="Proteomes" id="UP000037923"/>
    </source>
</evidence>
<evidence type="ECO:0000256" key="1">
    <source>
        <dbReference type="ARBA" id="ARBA00004985"/>
    </source>
</evidence>
<dbReference type="NCBIfam" id="NF001221">
    <property type="entry name" value="PRK00197.1"/>
    <property type="match status" value="1"/>
</dbReference>
<dbReference type="EC" id="1.2.1.41" evidence="2"/>
<evidence type="ECO:0000259" key="9">
    <source>
        <dbReference type="Pfam" id="PF00171"/>
    </source>
</evidence>
<dbReference type="PANTHER" id="PTHR11063:SF8">
    <property type="entry name" value="DELTA-1-PYRROLINE-5-CARBOXYLATE SYNTHASE"/>
    <property type="match status" value="1"/>
</dbReference>
<comment type="catalytic activity">
    <reaction evidence="8">
        <text>L-glutamate 5-semialdehyde + phosphate + NADP(+) = L-glutamyl 5-phosphate + NADPH + H(+)</text>
        <dbReference type="Rhea" id="RHEA:19541"/>
        <dbReference type="ChEBI" id="CHEBI:15378"/>
        <dbReference type="ChEBI" id="CHEBI:43474"/>
        <dbReference type="ChEBI" id="CHEBI:57783"/>
        <dbReference type="ChEBI" id="CHEBI:58066"/>
        <dbReference type="ChEBI" id="CHEBI:58274"/>
        <dbReference type="ChEBI" id="CHEBI:58349"/>
        <dbReference type="EC" id="1.2.1.41"/>
    </reaction>
</comment>
<dbReference type="Pfam" id="PF00171">
    <property type="entry name" value="Aldedh"/>
    <property type="match status" value="1"/>
</dbReference>
<evidence type="ECO:0000256" key="5">
    <source>
        <dbReference type="ARBA" id="ARBA00022650"/>
    </source>
</evidence>
<dbReference type="SUPFAM" id="SSF53720">
    <property type="entry name" value="ALDH-like"/>
    <property type="match status" value="1"/>
</dbReference>
<evidence type="ECO:0000256" key="8">
    <source>
        <dbReference type="ARBA" id="ARBA00049024"/>
    </source>
</evidence>
<dbReference type="HAMAP" id="MF_00412">
    <property type="entry name" value="ProA"/>
    <property type="match status" value="1"/>
</dbReference>
<evidence type="ECO:0000256" key="2">
    <source>
        <dbReference type="ARBA" id="ARBA00013002"/>
    </source>
</evidence>
<dbReference type="InterPro" id="IPR000965">
    <property type="entry name" value="GPR_dom"/>
</dbReference>
<dbReference type="GO" id="GO:0004350">
    <property type="term" value="F:glutamate-5-semialdehyde dehydrogenase activity"/>
    <property type="evidence" value="ECO:0007669"/>
    <property type="project" value="UniProtKB-EC"/>
</dbReference>
<keyword evidence="5" id="KW-0641">Proline biosynthesis</keyword>
<dbReference type="VEuPathDB" id="TriTrypDB:LpyrH10_02_3640"/>
<evidence type="ECO:0000313" key="10">
    <source>
        <dbReference type="EMBL" id="KPA84948.1"/>
    </source>
</evidence>
<dbReference type="InterPro" id="IPR016161">
    <property type="entry name" value="Ald_DH/histidinol_DH"/>
</dbReference>
<dbReference type="AlphaFoldDB" id="A0A0N0DZ63"/>
<dbReference type="Gene3D" id="3.40.605.10">
    <property type="entry name" value="Aldehyde Dehydrogenase, Chain A, domain 1"/>
    <property type="match status" value="1"/>
</dbReference>
<comment type="caution">
    <text evidence="10">The sequence shown here is derived from an EMBL/GenBank/DDBJ whole genome shotgun (WGS) entry which is preliminary data.</text>
</comment>
<keyword evidence="7" id="KW-0560">Oxidoreductase</keyword>